<feature type="non-terminal residue" evidence="2">
    <location>
        <position position="143"/>
    </location>
</feature>
<name>X1G0T0_9ZZZZ</name>
<organism evidence="2">
    <name type="scientific">marine sediment metagenome</name>
    <dbReference type="NCBI Taxonomy" id="412755"/>
    <lineage>
        <taxon>unclassified sequences</taxon>
        <taxon>metagenomes</taxon>
        <taxon>ecological metagenomes</taxon>
    </lineage>
</organism>
<accession>X1G0T0</accession>
<gene>
    <name evidence="2" type="ORF">S03H2_25724</name>
</gene>
<feature type="transmembrane region" description="Helical" evidence="1">
    <location>
        <begin position="6"/>
        <end position="28"/>
    </location>
</feature>
<keyword evidence="1" id="KW-0472">Membrane</keyword>
<evidence type="ECO:0000313" key="2">
    <source>
        <dbReference type="EMBL" id="GAH35204.1"/>
    </source>
</evidence>
<evidence type="ECO:0000256" key="1">
    <source>
        <dbReference type="SAM" id="Phobius"/>
    </source>
</evidence>
<comment type="caution">
    <text evidence="2">The sequence shown here is derived from an EMBL/GenBank/DDBJ whole genome shotgun (WGS) entry which is preliminary data.</text>
</comment>
<protein>
    <submittedName>
        <fullName evidence="2">Uncharacterized protein</fullName>
    </submittedName>
</protein>
<feature type="non-terminal residue" evidence="2">
    <location>
        <position position="1"/>
    </location>
</feature>
<keyword evidence="1" id="KW-0812">Transmembrane</keyword>
<sequence length="143" mass="15320">IGIPFGPMAWIGILAVTPLLLIIILLVVRGRRSGGLGVDEGIKKIIASTGDVSSGMAGAKKLKFIKTPAQALVFLKVEENAIQQAISAVDYYAEQGDIDEALKTEFVQAYQDRLEAVRSAIGKDEAFKEIVDTSSAVDRARSD</sequence>
<keyword evidence="1" id="KW-1133">Transmembrane helix</keyword>
<dbReference type="EMBL" id="BARU01014647">
    <property type="protein sequence ID" value="GAH35204.1"/>
    <property type="molecule type" value="Genomic_DNA"/>
</dbReference>
<reference evidence="2" key="1">
    <citation type="journal article" date="2014" name="Front. Microbiol.">
        <title>High frequency of phylogenetically diverse reductive dehalogenase-homologous genes in deep subseafloor sedimentary metagenomes.</title>
        <authorList>
            <person name="Kawai M."/>
            <person name="Futagami T."/>
            <person name="Toyoda A."/>
            <person name="Takaki Y."/>
            <person name="Nishi S."/>
            <person name="Hori S."/>
            <person name="Arai W."/>
            <person name="Tsubouchi T."/>
            <person name="Morono Y."/>
            <person name="Uchiyama I."/>
            <person name="Ito T."/>
            <person name="Fujiyama A."/>
            <person name="Inagaki F."/>
            <person name="Takami H."/>
        </authorList>
    </citation>
    <scope>NUCLEOTIDE SEQUENCE</scope>
    <source>
        <strain evidence="2">Expedition CK06-06</strain>
    </source>
</reference>
<proteinExistence type="predicted"/>
<dbReference type="AlphaFoldDB" id="X1G0T0"/>